<comment type="caution">
    <text evidence="1">The sequence shown here is derived from an EMBL/GenBank/DDBJ whole genome shotgun (WGS) entry which is preliminary data.</text>
</comment>
<evidence type="ECO:0000313" key="2">
    <source>
        <dbReference type="Proteomes" id="UP001226434"/>
    </source>
</evidence>
<gene>
    <name evidence="1" type="ORF">QJ048_06005</name>
</gene>
<reference evidence="1 2" key="1">
    <citation type="submission" date="2023-05" db="EMBL/GenBank/DDBJ databases">
        <title>Genome sequence of Pinibacter sp. MAH-24.</title>
        <authorList>
            <person name="Huq M.A."/>
        </authorList>
    </citation>
    <scope>NUCLEOTIDE SEQUENCE [LARGE SCALE GENOMIC DNA]</scope>
    <source>
        <strain evidence="1 2">MAH-24</strain>
    </source>
</reference>
<evidence type="ECO:0000313" key="1">
    <source>
        <dbReference type="EMBL" id="MDI3319316.1"/>
    </source>
</evidence>
<proteinExistence type="predicted"/>
<name>A0ABT6R9T0_9BACT</name>
<dbReference type="RefSeq" id="WP_282333430.1">
    <property type="nucleotide sequence ID" value="NZ_JASBRG010000003.1"/>
</dbReference>
<sequence>MEDYVISVNKIEDLQMTKDTVALDIIFQRAKSAIVGGCAMILVRENRDGSKDKFEEFTSLEDLEAYKKRVYKFL</sequence>
<keyword evidence="2" id="KW-1185">Reference proteome</keyword>
<protein>
    <submittedName>
        <fullName evidence="1">Uncharacterized protein</fullName>
    </submittedName>
</protein>
<accession>A0ABT6R9T0</accession>
<dbReference type="EMBL" id="JASBRG010000003">
    <property type="protein sequence ID" value="MDI3319316.1"/>
    <property type="molecule type" value="Genomic_DNA"/>
</dbReference>
<dbReference type="Proteomes" id="UP001226434">
    <property type="component" value="Unassembled WGS sequence"/>
</dbReference>
<organism evidence="1 2">
    <name type="scientific">Pinibacter soli</name>
    <dbReference type="NCBI Taxonomy" id="3044211"/>
    <lineage>
        <taxon>Bacteria</taxon>
        <taxon>Pseudomonadati</taxon>
        <taxon>Bacteroidota</taxon>
        <taxon>Chitinophagia</taxon>
        <taxon>Chitinophagales</taxon>
        <taxon>Chitinophagaceae</taxon>
        <taxon>Pinibacter</taxon>
    </lineage>
</organism>